<gene>
    <name evidence="2" type="ORF">M409DRAFT_27249</name>
</gene>
<dbReference type="InterPro" id="IPR025676">
    <property type="entry name" value="Clr5_dom"/>
</dbReference>
<dbReference type="RefSeq" id="XP_033663133.1">
    <property type="nucleotide sequence ID" value="XM_033808487.1"/>
</dbReference>
<dbReference type="Pfam" id="PF14420">
    <property type="entry name" value="Clr5"/>
    <property type="match status" value="1"/>
</dbReference>
<dbReference type="GeneID" id="54561759"/>
<dbReference type="Proteomes" id="UP000799537">
    <property type="component" value="Unassembled WGS sequence"/>
</dbReference>
<proteinExistence type="predicted"/>
<sequence length="162" mass="18805">MPGGRPRMDLTQHRDYILEQKNAGKPHDSIRKDLETEHGIKISSSTFKRKLAEWSVRTNRKKLEDSEELRARVAHCFHELRLTDDQTYKKLEEEGFSIGKSRLARFRKEMGLFKRCPAADSELAEGAIAKALLQEIKNGGIEQMGRRKLYEYLRAKYNVVGR</sequence>
<organism evidence="2 3">
    <name type="scientific">Zasmidium cellare ATCC 36951</name>
    <dbReference type="NCBI Taxonomy" id="1080233"/>
    <lineage>
        <taxon>Eukaryota</taxon>
        <taxon>Fungi</taxon>
        <taxon>Dikarya</taxon>
        <taxon>Ascomycota</taxon>
        <taxon>Pezizomycotina</taxon>
        <taxon>Dothideomycetes</taxon>
        <taxon>Dothideomycetidae</taxon>
        <taxon>Mycosphaerellales</taxon>
        <taxon>Mycosphaerellaceae</taxon>
        <taxon>Zasmidium</taxon>
    </lineage>
</organism>
<evidence type="ECO:0000313" key="2">
    <source>
        <dbReference type="EMBL" id="KAF2162244.1"/>
    </source>
</evidence>
<keyword evidence="3" id="KW-1185">Reference proteome</keyword>
<evidence type="ECO:0000313" key="3">
    <source>
        <dbReference type="Proteomes" id="UP000799537"/>
    </source>
</evidence>
<protein>
    <recommendedName>
        <fullName evidence="1">Clr5 domain-containing protein</fullName>
    </recommendedName>
</protein>
<dbReference type="OrthoDB" id="5392716at2759"/>
<dbReference type="EMBL" id="ML993614">
    <property type="protein sequence ID" value="KAF2162244.1"/>
    <property type="molecule type" value="Genomic_DNA"/>
</dbReference>
<accession>A0A6A6C546</accession>
<name>A0A6A6C546_ZASCE</name>
<feature type="domain" description="Clr5" evidence="1">
    <location>
        <begin position="9"/>
        <end position="57"/>
    </location>
</feature>
<reference evidence="2" key="1">
    <citation type="journal article" date="2020" name="Stud. Mycol.">
        <title>101 Dothideomycetes genomes: a test case for predicting lifestyles and emergence of pathogens.</title>
        <authorList>
            <person name="Haridas S."/>
            <person name="Albert R."/>
            <person name="Binder M."/>
            <person name="Bloem J."/>
            <person name="Labutti K."/>
            <person name="Salamov A."/>
            <person name="Andreopoulos B."/>
            <person name="Baker S."/>
            <person name="Barry K."/>
            <person name="Bills G."/>
            <person name="Bluhm B."/>
            <person name="Cannon C."/>
            <person name="Castanera R."/>
            <person name="Culley D."/>
            <person name="Daum C."/>
            <person name="Ezra D."/>
            <person name="Gonzalez J."/>
            <person name="Henrissat B."/>
            <person name="Kuo A."/>
            <person name="Liang C."/>
            <person name="Lipzen A."/>
            <person name="Lutzoni F."/>
            <person name="Magnuson J."/>
            <person name="Mondo S."/>
            <person name="Nolan M."/>
            <person name="Ohm R."/>
            <person name="Pangilinan J."/>
            <person name="Park H.-J."/>
            <person name="Ramirez L."/>
            <person name="Alfaro M."/>
            <person name="Sun H."/>
            <person name="Tritt A."/>
            <person name="Yoshinaga Y."/>
            <person name="Zwiers L.-H."/>
            <person name="Turgeon B."/>
            <person name="Goodwin S."/>
            <person name="Spatafora J."/>
            <person name="Crous P."/>
            <person name="Grigoriev I."/>
        </authorList>
    </citation>
    <scope>NUCLEOTIDE SEQUENCE</scope>
    <source>
        <strain evidence="2">ATCC 36951</strain>
    </source>
</reference>
<dbReference type="AlphaFoldDB" id="A0A6A6C546"/>
<evidence type="ECO:0000259" key="1">
    <source>
        <dbReference type="Pfam" id="PF14420"/>
    </source>
</evidence>